<evidence type="ECO:0000313" key="3">
    <source>
        <dbReference type="Proteomes" id="UP000886885"/>
    </source>
</evidence>
<protein>
    <submittedName>
        <fullName evidence="2">Uncharacterized protein</fullName>
    </submittedName>
</protein>
<reference evidence="2" key="1">
    <citation type="journal article" date="2020" name="bioRxiv">
        <title>Hybrid origin of Populus tomentosa Carr. identified through genome sequencing and phylogenomic analysis.</title>
        <authorList>
            <person name="An X."/>
            <person name="Gao K."/>
            <person name="Chen Z."/>
            <person name="Li J."/>
            <person name="Yang X."/>
            <person name="Yang X."/>
            <person name="Zhou J."/>
            <person name="Guo T."/>
            <person name="Zhao T."/>
            <person name="Huang S."/>
            <person name="Miao D."/>
            <person name="Khan W.U."/>
            <person name="Rao P."/>
            <person name="Ye M."/>
            <person name="Lei B."/>
            <person name="Liao W."/>
            <person name="Wang J."/>
            <person name="Ji L."/>
            <person name="Li Y."/>
            <person name="Guo B."/>
            <person name="Mustafa N.S."/>
            <person name="Li S."/>
            <person name="Yun Q."/>
            <person name="Keller S.R."/>
            <person name="Mao J."/>
            <person name="Zhang R."/>
            <person name="Strauss S.H."/>
        </authorList>
    </citation>
    <scope>NUCLEOTIDE SEQUENCE</scope>
    <source>
        <strain evidence="2">GM15</strain>
        <tissue evidence="2">Leaf</tissue>
    </source>
</reference>
<dbReference type="EMBL" id="JAAWWB010000449">
    <property type="protein sequence ID" value="KAG6736855.1"/>
    <property type="molecule type" value="Genomic_DNA"/>
</dbReference>
<comment type="caution">
    <text evidence="2">The sequence shown here is derived from an EMBL/GenBank/DDBJ whole genome shotgun (WGS) entry which is preliminary data.</text>
</comment>
<keyword evidence="2" id="KW-0496">Mitochondrion</keyword>
<feature type="region of interest" description="Disordered" evidence="1">
    <location>
        <begin position="135"/>
        <end position="155"/>
    </location>
</feature>
<sequence length="254" mass="28776">MIEVSFRFSRRDRSEVINSTIRMFLHLAWRLPVQHGLHASSFDPINSCRRQSSAQGTRPYAKHLFHIELIFPYDLELVIVCQEGSALPDFPTKAELWEAEPQKQVRSFTSTSSYLSKQAAATSGLQAPLVSVLKPEQLPAGRKHPRSPGNKQGDRKPHLLLSFRLGAFSPVLKLASDPRRPKEGSAFRPYLFQDGRSSVDAVNVEFTSFVRLPVPKQSTHPKRRFDHALCPQPMVLLYLLTFALLSLEPAFRVF</sequence>
<evidence type="ECO:0000256" key="1">
    <source>
        <dbReference type="SAM" id="MobiDB-lite"/>
    </source>
</evidence>
<gene>
    <name evidence="2" type="ORF">POTOM_060248</name>
</gene>
<keyword evidence="3" id="KW-1185">Reference proteome</keyword>
<proteinExistence type="predicted"/>
<dbReference type="AlphaFoldDB" id="A0A8X7Y0E8"/>
<organism evidence="2 3">
    <name type="scientific">Populus tomentosa</name>
    <name type="common">Chinese white poplar</name>
    <dbReference type="NCBI Taxonomy" id="118781"/>
    <lineage>
        <taxon>Eukaryota</taxon>
        <taxon>Viridiplantae</taxon>
        <taxon>Streptophyta</taxon>
        <taxon>Embryophyta</taxon>
        <taxon>Tracheophyta</taxon>
        <taxon>Spermatophyta</taxon>
        <taxon>Magnoliopsida</taxon>
        <taxon>eudicotyledons</taxon>
        <taxon>Gunneridae</taxon>
        <taxon>Pentapetalae</taxon>
        <taxon>rosids</taxon>
        <taxon>fabids</taxon>
        <taxon>Malpighiales</taxon>
        <taxon>Salicaceae</taxon>
        <taxon>Saliceae</taxon>
        <taxon>Populus</taxon>
    </lineage>
</organism>
<evidence type="ECO:0000313" key="2">
    <source>
        <dbReference type="EMBL" id="KAG6736855.1"/>
    </source>
</evidence>
<accession>A0A8X7Y0E8</accession>
<dbReference type="Proteomes" id="UP000886885">
    <property type="component" value="Unassembled WGS sequence"/>
</dbReference>
<name>A0A8X7Y0E8_POPTO</name>
<geneLocation type="mitochondrion" evidence="2"/>